<sequence>MTSEVIVEPVEMAVSLTSARNAARVNGTDHDEAIEIEVRALMIEAEHYTGHALITQTHEITLDRFPKADMGNGPGSIRMPLAQLQSVTSVKYFDLDNIEQTLDPADYTIDRKSKPGYIVPAPNVTWPATYCRINAVSVVAVHGYGDTAASVPDGFKSFILGRIQEHFATPGTAPSPYLIGKIHPYKVYG</sequence>
<dbReference type="NCBIfam" id="TIGR02215">
    <property type="entry name" value="phage_chp_gp8"/>
    <property type="match status" value="1"/>
</dbReference>
<proteinExistence type="predicted"/>
<reference evidence="1 2" key="1">
    <citation type="submission" date="2020-04" db="EMBL/GenBank/DDBJ databases">
        <title>Massilia sp. RP-1-19 isolated from soil.</title>
        <authorList>
            <person name="Dahal R.H."/>
        </authorList>
    </citation>
    <scope>NUCLEOTIDE SEQUENCE [LARGE SCALE GENOMIC DNA]</scope>
    <source>
        <strain evidence="1 2">RP-1-19</strain>
    </source>
</reference>
<gene>
    <name evidence="1" type="ORF">HHL21_12230</name>
</gene>
<dbReference type="Proteomes" id="UP000583752">
    <property type="component" value="Unassembled WGS sequence"/>
</dbReference>
<comment type="caution">
    <text evidence="1">The sequence shown here is derived from an EMBL/GenBank/DDBJ whole genome shotgun (WGS) entry which is preliminary data.</text>
</comment>
<evidence type="ECO:0008006" key="3">
    <source>
        <dbReference type="Google" id="ProtNLM"/>
    </source>
</evidence>
<accession>A0A848HT22</accession>
<keyword evidence="2" id="KW-1185">Reference proteome</keyword>
<dbReference type="InterPro" id="IPR011738">
    <property type="entry name" value="Phage_CHP"/>
</dbReference>
<evidence type="ECO:0000313" key="1">
    <source>
        <dbReference type="EMBL" id="NML61828.1"/>
    </source>
</evidence>
<dbReference type="AlphaFoldDB" id="A0A848HT22"/>
<evidence type="ECO:0000313" key="2">
    <source>
        <dbReference type="Proteomes" id="UP000583752"/>
    </source>
</evidence>
<dbReference type="EMBL" id="JABBGG010000006">
    <property type="protein sequence ID" value="NML61828.1"/>
    <property type="molecule type" value="Genomic_DNA"/>
</dbReference>
<name>A0A848HT22_9BURK</name>
<dbReference type="RefSeq" id="WP_169466171.1">
    <property type="nucleotide sequence ID" value="NZ_JABBGG010000006.1"/>
</dbReference>
<organism evidence="1 2">
    <name type="scientific">Massilia polaris</name>
    <dbReference type="NCBI Taxonomy" id="2728846"/>
    <lineage>
        <taxon>Bacteria</taxon>
        <taxon>Pseudomonadati</taxon>
        <taxon>Pseudomonadota</taxon>
        <taxon>Betaproteobacteria</taxon>
        <taxon>Burkholderiales</taxon>
        <taxon>Oxalobacteraceae</taxon>
        <taxon>Telluria group</taxon>
        <taxon>Massilia</taxon>
    </lineage>
</organism>
<protein>
    <recommendedName>
        <fullName evidence="3">Phage gp6-like head-tail connector protein</fullName>
    </recommendedName>
</protein>